<dbReference type="PROSITE" id="PS51340">
    <property type="entry name" value="MOSC"/>
    <property type="match status" value="1"/>
</dbReference>
<sequence length="207" mass="22043">MVNSRHLLHPENQILVTKSTSVVSVSVSPTHSFSKKPVASIRLIPGLGVEGDAHLGPTVQHRSRLHIKPPPPNLRQVHLIPAELFNEVATAGSPRLHPGDLGENVTTQGINLKGLSRGTKLRFVSATGGGAGTNAPTVVVTGLRNPCPQIDKFRAGLKEKLILRDESRQIVGRLAGVMATVETGGEITPGMKILVEEPSVRLPLECV</sequence>
<evidence type="ECO:0000313" key="1">
    <source>
        <dbReference type="EMBL" id="GFF20105.1"/>
    </source>
</evidence>
<dbReference type="Gene3D" id="2.40.33.20">
    <property type="entry name" value="PK beta-barrel domain-like"/>
    <property type="match status" value="1"/>
</dbReference>
<dbReference type="EMBL" id="BLJY01000011">
    <property type="protein sequence ID" value="GFF20105.1"/>
    <property type="molecule type" value="Genomic_DNA"/>
</dbReference>
<dbReference type="Pfam" id="PF03473">
    <property type="entry name" value="MOSC"/>
    <property type="match status" value="1"/>
</dbReference>
<dbReference type="AlphaFoldDB" id="A0A5M3YZD4"/>
<organism evidence="1 2">
    <name type="scientific">Aspergillus terreus</name>
    <dbReference type="NCBI Taxonomy" id="33178"/>
    <lineage>
        <taxon>Eukaryota</taxon>
        <taxon>Fungi</taxon>
        <taxon>Dikarya</taxon>
        <taxon>Ascomycota</taxon>
        <taxon>Pezizomycotina</taxon>
        <taxon>Eurotiomycetes</taxon>
        <taxon>Eurotiomycetidae</taxon>
        <taxon>Eurotiales</taxon>
        <taxon>Aspergillaceae</taxon>
        <taxon>Aspergillus</taxon>
        <taxon>Aspergillus subgen. Circumdati</taxon>
    </lineage>
</organism>
<dbReference type="PANTHER" id="PTHR36930">
    <property type="entry name" value="METAL-SULFUR CLUSTER BIOSYNTHESIS PROTEINS YUAD-RELATED"/>
    <property type="match status" value="1"/>
</dbReference>
<dbReference type="GO" id="GO:0003824">
    <property type="term" value="F:catalytic activity"/>
    <property type="evidence" value="ECO:0007669"/>
    <property type="project" value="InterPro"/>
</dbReference>
<dbReference type="SUPFAM" id="SSF50800">
    <property type="entry name" value="PK beta-barrel domain-like"/>
    <property type="match status" value="1"/>
</dbReference>
<dbReference type="InterPro" id="IPR052716">
    <property type="entry name" value="MOSC_domain"/>
</dbReference>
<evidence type="ECO:0000313" key="2">
    <source>
        <dbReference type="Proteomes" id="UP000452235"/>
    </source>
</evidence>
<dbReference type="Proteomes" id="UP000452235">
    <property type="component" value="Unassembled WGS sequence"/>
</dbReference>
<keyword evidence="2" id="KW-1185">Reference proteome</keyword>
<comment type="caution">
    <text evidence="1">The sequence shown here is derived from an EMBL/GenBank/DDBJ whole genome shotgun (WGS) entry which is preliminary data.</text>
</comment>
<proteinExistence type="predicted"/>
<reference evidence="1 2" key="1">
    <citation type="submission" date="2020-01" db="EMBL/GenBank/DDBJ databases">
        <title>Aspergillus terreus IFO 6365 whole genome shotgun sequence.</title>
        <authorList>
            <person name="Kanamasa S."/>
            <person name="Takahashi H."/>
        </authorList>
    </citation>
    <scope>NUCLEOTIDE SEQUENCE [LARGE SCALE GENOMIC DNA]</scope>
    <source>
        <strain evidence="1 2">IFO 6365</strain>
    </source>
</reference>
<protein>
    <submittedName>
        <fullName evidence="1">MOSC-domain-containing protein</fullName>
    </submittedName>
</protein>
<dbReference type="GO" id="GO:0030151">
    <property type="term" value="F:molybdenum ion binding"/>
    <property type="evidence" value="ECO:0007669"/>
    <property type="project" value="InterPro"/>
</dbReference>
<accession>A0A5M3YZD4</accession>
<dbReference type="GO" id="GO:0030170">
    <property type="term" value="F:pyridoxal phosphate binding"/>
    <property type="evidence" value="ECO:0007669"/>
    <property type="project" value="InterPro"/>
</dbReference>
<dbReference type="OrthoDB" id="14384at2759"/>
<dbReference type="PANTHER" id="PTHR36930:SF1">
    <property type="entry name" value="MOSC DOMAIN-CONTAINING PROTEIN"/>
    <property type="match status" value="1"/>
</dbReference>
<dbReference type="InterPro" id="IPR011037">
    <property type="entry name" value="Pyrv_Knase-like_insert_dom_sf"/>
</dbReference>
<gene>
    <name evidence="1" type="ORF">ATEIFO6365_0011036700</name>
</gene>
<dbReference type="InterPro" id="IPR005302">
    <property type="entry name" value="MoCF_Sase_C"/>
</dbReference>
<name>A0A5M3YZD4_ASPTE</name>